<keyword evidence="2" id="KW-1185">Reference proteome</keyword>
<dbReference type="HOGENOM" id="CLU_3268488_0_0_3"/>
<evidence type="ECO:0000313" key="1">
    <source>
        <dbReference type="EMBL" id="EDX77804.1"/>
    </source>
</evidence>
<proteinExistence type="predicted"/>
<dbReference type="EMBL" id="DS989843">
    <property type="protein sequence ID" value="EDX77804.1"/>
    <property type="molecule type" value="Genomic_DNA"/>
</dbReference>
<accession>B4VK14</accession>
<protein>
    <submittedName>
        <fullName evidence="1">Uncharacterized protein</fullName>
    </submittedName>
</protein>
<dbReference type="Proteomes" id="UP000003835">
    <property type="component" value="Unassembled WGS sequence"/>
</dbReference>
<dbReference type="AlphaFoldDB" id="B4VK14"/>
<organism evidence="1 2">
    <name type="scientific">Coleofasciculus chthonoplastes PCC 7420</name>
    <dbReference type="NCBI Taxonomy" id="118168"/>
    <lineage>
        <taxon>Bacteria</taxon>
        <taxon>Bacillati</taxon>
        <taxon>Cyanobacteriota</taxon>
        <taxon>Cyanophyceae</taxon>
        <taxon>Coleofasciculales</taxon>
        <taxon>Coleofasciculaceae</taxon>
        <taxon>Coleofasciculus</taxon>
    </lineage>
</organism>
<sequence>MGWKPSLLPKQRLDAMPLGLALLGIYPTLNKNYQVGNLLPD</sequence>
<name>B4VK14_9CYAN</name>
<reference evidence="1 2" key="1">
    <citation type="submission" date="2008-07" db="EMBL/GenBank/DDBJ databases">
        <authorList>
            <person name="Tandeau de Marsac N."/>
            <person name="Ferriera S."/>
            <person name="Johnson J."/>
            <person name="Kravitz S."/>
            <person name="Beeson K."/>
            <person name="Sutton G."/>
            <person name="Rogers Y.-H."/>
            <person name="Friedman R."/>
            <person name="Frazier M."/>
            <person name="Venter J.C."/>
        </authorList>
    </citation>
    <scope>NUCLEOTIDE SEQUENCE [LARGE SCALE GENOMIC DNA]</scope>
    <source>
        <strain evidence="1 2">PCC 7420</strain>
    </source>
</reference>
<gene>
    <name evidence="1" type="ORF">MC7420_3128</name>
</gene>
<evidence type="ECO:0000313" key="2">
    <source>
        <dbReference type="Proteomes" id="UP000003835"/>
    </source>
</evidence>